<keyword evidence="3" id="KW-1185">Reference proteome</keyword>
<feature type="transmembrane region" description="Helical" evidence="1">
    <location>
        <begin position="71"/>
        <end position="91"/>
    </location>
</feature>
<dbReference type="PhylomeDB" id="A0A0G4G7P5"/>
<keyword evidence="1" id="KW-0812">Transmembrane</keyword>
<sequence length="277" mass="30650">MDMQAFVDTFSKNTLRVGITLQLVSFITLISVWYALAGGDFVDGINGLIEYTDDTLRDNSLLNAAEKAVNLRLPMAIITFFFLLGALYLAVFQSFLHQGERANRGFRAGGKFLMYAVTFDILQLLTTFIFWGALCKFDSNATQNMQGFLASGATNRALFISQTVASIGWIFYAAAFFLMELNNTEGPGMVFGWIIASSYKLAAVLGLVYVFLPTTAPSFWMHLAMMVFYGLGLFVATIWAFMFEPTIHWEGAPGMYAESYELAPALAPKPVMATTMS</sequence>
<dbReference type="OrthoDB" id="359547at2759"/>
<feature type="transmembrane region" description="Helical" evidence="1">
    <location>
        <begin position="112"/>
        <end position="134"/>
    </location>
</feature>
<organism evidence="2 3">
    <name type="scientific">Vitrella brassicaformis (strain CCMP3155)</name>
    <dbReference type="NCBI Taxonomy" id="1169540"/>
    <lineage>
        <taxon>Eukaryota</taxon>
        <taxon>Sar</taxon>
        <taxon>Alveolata</taxon>
        <taxon>Colpodellida</taxon>
        <taxon>Vitrellaceae</taxon>
        <taxon>Vitrella</taxon>
    </lineage>
</organism>
<feature type="transmembrane region" description="Helical" evidence="1">
    <location>
        <begin position="15"/>
        <end position="36"/>
    </location>
</feature>
<feature type="transmembrane region" description="Helical" evidence="1">
    <location>
        <begin position="218"/>
        <end position="241"/>
    </location>
</feature>
<feature type="transmembrane region" description="Helical" evidence="1">
    <location>
        <begin position="190"/>
        <end position="212"/>
    </location>
</feature>
<dbReference type="FunCoup" id="A0A0G4G7P5">
    <property type="interactions" value="3"/>
</dbReference>
<keyword evidence="1" id="KW-1133">Transmembrane helix</keyword>
<dbReference type="VEuPathDB" id="CryptoDB:Vbra_9716"/>
<evidence type="ECO:0000256" key="1">
    <source>
        <dbReference type="SAM" id="Phobius"/>
    </source>
</evidence>
<feature type="transmembrane region" description="Helical" evidence="1">
    <location>
        <begin position="157"/>
        <end position="178"/>
    </location>
</feature>
<gene>
    <name evidence="2" type="ORF">Vbra_9716</name>
</gene>
<accession>A0A0G4G7P5</accession>
<dbReference type="InterPro" id="IPR021691">
    <property type="entry name" value="DUF3273"/>
</dbReference>
<proteinExistence type="predicted"/>
<dbReference type="Proteomes" id="UP000041254">
    <property type="component" value="Unassembled WGS sequence"/>
</dbReference>
<name>A0A0G4G7P5_VITBC</name>
<evidence type="ECO:0000313" key="2">
    <source>
        <dbReference type="EMBL" id="CEM24671.1"/>
    </source>
</evidence>
<dbReference type="Pfam" id="PF11677">
    <property type="entry name" value="DUF3273"/>
    <property type="match status" value="1"/>
</dbReference>
<reference evidence="2 3" key="1">
    <citation type="submission" date="2014-11" db="EMBL/GenBank/DDBJ databases">
        <authorList>
            <person name="Zhu J."/>
            <person name="Qi W."/>
            <person name="Song R."/>
        </authorList>
    </citation>
    <scope>NUCLEOTIDE SEQUENCE [LARGE SCALE GENOMIC DNA]</scope>
</reference>
<keyword evidence="1" id="KW-0472">Membrane</keyword>
<dbReference type="InParanoid" id="A0A0G4G7P5"/>
<protein>
    <submittedName>
        <fullName evidence="2">Uncharacterized protein</fullName>
    </submittedName>
</protein>
<dbReference type="EMBL" id="CDMY01000586">
    <property type="protein sequence ID" value="CEM24671.1"/>
    <property type="molecule type" value="Genomic_DNA"/>
</dbReference>
<dbReference type="OMA" id="DDACWAR"/>
<evidence type="ECO:0000313" key="3">
    <source>
        <dbReference type="Proteomes" id="UP000041254"/>
    </source>
</evidence>
<dbReference type="AlphaFoldDB" id="A0A0G4G7P5"/>